<gene>
    <name evidence="14" type="ORF">ABII15_14150</name>
</gene>
<dbReference type="InterPro" id="IPR039421">
    <property type="entry name" value="Type_1_exporter"/>
</dbReference>
<dbReference type="KEGG" id="stac:ABII15_14150"/>
<evidence type="ECO:0000259" key="12">
    <source>
        <dbReference type="PROSITE" id="PS50893"/>
    </source>
</evidence>
<feature type="domain" description="ABC transmembrane type-1" evidence="13">
    <location>
        <begin position="30"/>
        <end position="311"/>
    </location>
</feature>
<feature type="compositionally biased region" description="Pro residues" evidence="10">
    <location>
        <begin position="602"/>
        <end position="615"/>
    </location>
</feature>
<evidence type="ECO:0000259" key="13">
    <source>
        <dbReference type="PROSITE" id="PS50929"/>
    </source>
</evidence>
<keyword evidence="7 11" id="KW-1133">Transmembrane helix</keyword>
<dbReference type="GO" id="GO:0005524">
    <property type="term" value="F:ATP binding"/>
    <property type="evidence" value="ECO:0007669"/>
    <property type="project" value="UniProtKB-KW"/>
</dbReference>
<evidence type="ECO:0000256" key="2">
    <source>
        <dbReference type="ARBA" id="ARBA00022448"/>
    </source>
</evidence>
<feature type="transmembrane region" description="Helical" evidence="11">
    <location>
        <begin position="765"/>
        <end position="783"/>
    </location>
</feature>
<proteinExistence type="inferred from homology"/>
<feature type="transmembrane region" description="Helical" evidence="11">
    <location>
        <begin position="153"/>
        <end position="181"/>
    </location>
</feature>
<dbReference type="InterPro" id="IPR011527">
    <property type="entry name" value="ABC1_TM_dom"/>
</dbReference>
<evidence type="ECO:0000256" key="3">
    <source>
        <dbReference type="ARBA" id="ARBA00022475"/>
    </source>
</evidence>
<evidence type="ECO:0000313" key="14">
    <source>
        <dbReference type="EMBL" id="XCJ71047.1"/>
    </source>
</evidence>
<dbReference type="PROSITE" id="PS50929">
    <property type="entry name" value="ABC_TM1F"/>
    <property type="match status" value="2"/>
</dbReference>
<dbReference type="PANTHER" id="PTHR43394:SF1">
    <property type="entry name" value="ATP-BINDING CASSETTE SUB-FAMILY B MEMBER 10, MITOCHONDRIAL"/>
    <property type="match status" value="1"/>
</dbReference>
<dbReference type="GO" id="GO:0005886">
    <property type="term" value="C:plasma membrane"/>
    <property type="evidence" value="ECO:0007669"/>
    <property type="project" value="UniProtKB-SubCell"/>
</dbReference>
<keyword evidence="2" id="KW-0813">Transport</keyword>
<dbReference type="AlphaFoldDB" id="A0AAU8IS78"/>
<feature type="domain" description="ABC transmembrane type-1" evidence="13">
    <location>
        <begin position="650"/>
        <end position="932"/>
    </location>
</feature>
<feature type="transmembrane region" description="Helical" evidence="11">
    <location>
        <begin position="280"/>
        <end position="299"/>
    </location>
</feature>
<keyword evidence="4 11" id="KW-0812">Transmembrane</keyword>
<dbReference type="Gene3D" id="3.40.50.300">
    <property type="entry name" value="P-loop containing nucleotide triphosphate hydrolases"/>
    <property type="match status" value="2"/>
</dbReference>
<protein>
    <submittedName>
        <fullName evidence="14">ABC transporter ATP-binding protein</fullName>
    </submittedName>
</protein>
<accession>A0AAU8IS78</accession>
<dbReference type="CDD" id="cd18546">
    <property type="entry name" value="ABC_6TM_Rv0194_D2_like"/>
    <property type="match status" value="1"/>
</dbReference>
<dbReference type="GO" id="GO:0015421">
    <property type="term" value="F:ABC-type oligopeptide transporter activity"/>
    <property type="evidence" value="ECO:0007669"/>
    <property type="project" value="TreeGrafter"/>
</dbReference>
<evidence type="ECO:0000256" key="8">
    <source>
        <dbReference type="ARBA" id="ARBA00023136"/>
    </source>
</evidence>
<comment type="subcellular location">
    <subcellularLocation>
        <location evidence="1">Cell membrane</location>
        <topology evidence="1">Multi-pass membrane protein</topology>
    </subcellularLocation>
</comment>
<dbReference type="PANTHER" id="PTHR43394">
    <property type="entry name" value="ATP-DEPENDENT PERMEASE MDL1, MITOCHONDRIAL"/>
    <property type="match status" value="1"/>
</dbReference>
<evidence type="ECO:0000256" key="7">
    <source>
        <dbReference type="ARBA" id="ARBA00022989"/>
    </source>
</evidence>
<feature type="region of interest" description="Disordered" evidence="10">
    <location>
        <begin position="595"/>
        <end position="628"/>
    </location>
</feature>
<dbReference type="Pfam" id="PF00005">
    <property type="entry name" value="ABC_tran"/>
    <property type="match status" value="2"/>
</dbReference>
<dbReference type="InterPro" id="IPR003439">
    <property type="entry name" value="ABC_transporter-like_ATP-bd"/>
</dbReference>
<dbReference type="FunFam" id="3.40.50.300:FF:000299">
    <property type="entry name" value="ABC transporter ATP-binding protein/permease"/>
    <property type="match status" value="2"/>
</dbReference>
<feature type="transmembrane region" description="Helical" evidence="11">
    <location>
        <begin position="900"/>
        <end position="920"/>
    </location>
</feature>
<feature type="transmembrane region" description="Helical" evidence="11">
    <location>
        <begin position="683"/>
        <end position="704"/>
    </location>
</feature>
<dbReference type="EMBL" id="CP159534">
    <property type="protein sequence ID" value="XCJ71047.1"/>
    <property type="molecule type" value="Genomic_DNA"/>
</dbReference>
<keyword evidence="6 14" id="KW-0067">ATP-binding</keyword>
<reference evidence="14" key="1">
    <citation type="submission" date="2024-06" db="EMBL/GenBank/DDBJ databases">
        <title>Streptomyces sp. strain HUAS MG91 genome sequences.</title>
        <authorList>
            <person name="Mo P."/>
        </authorList>
    </citation>
    <scope>NUCLEOTIDE SEQUENCE</scope>
    <source>
        <strain evidence="14">HUAS MG91</strain>
    </source>
</reference>
<evidence type="ECO:0000256" key="9">
    <source>
        <dbReference type="ARBA" id="ARBA00061644"/>
    </source>
</evidence>
<feature type="domain" description="ABC transporter" evidence="12">
    <location>
        <begin position="345"/>
        <end position="588"/>
    </location>
</feature>
<dbReference type="CDD" id="cd18543">
    <property type="entry name" value="ABC_6TM_Rv0194_D1_like"/>
    <property type="match status" value="1"/>
</dbReference>
<feature type="transmembrane region" description="Helical" evidence="11">
    <location>
        <begin position="65"/>
        <end position="85"/>
    </location>
</feature>
<organism evidence="14">
    <name type="scientific">Streptomyces tabacisoli</name>
    <dbReference type="NCBI Taxonomy" id="3156398"/>
    <lineage>
        <taxon>Bacteria</taxon>
        <taxon>Bacillati</taxon>
        <taxon>Actinomycetota</taxon>
        <taxon>Actinomycetes</taxon>
        <taxon>Kitasatosporales</taxon>
        <taxon>Streptomycetaceae</taxon>
        <taxon>Streptomyces</taxon>
    </lineage>
</organism>
<keyword evidence="8 11" id="KW-0472">Membrane</keyword>
<dbReference type="InterPro" id="IPR003593">
    <property type="entry name" value="AAA+_ATPase"/>
</dbReference>
<keyword evidence="3" id="KW-1003">Cell membrane</keyword>
<dbReference type="SUPFAM" id="SSF90123">
    <property type="entry name" value="ABC transporter transmembrane region"/>
    <property type="match status" value="2"/>
</dbReference>
<evidence type="ECO:0000256" key="4">
    <source>
        <dbReference type="ARBA" id="ARBA00022692"/>
    </source>
</evidence>
<dbReference type="InterPro" id="IPR017871">
    <property type="entry name" value="ABC_transporter-like_CS"/>
</dbReference>
<evidence type="ECO:0000256" key="1">
    <source>
        <dbReference type="ARBA" id="ARBA00004651"/>
    </source>
</evidence>
<dbReference type="PROSITE" id="PS00211">
    <property type="entry name" value="ABC_TRANSPORTER_1"/>
    <property type="match status" value="1"/>
</dbReference>
<comment type="similarity">
    <text evidence="9">Belongs to the ABC transporter superfamily. Lipid exporter (TC 3.A.1.106) family.</text>
</comment>
<sequence length="1215" mass="129749">MTSGKKEKRAEREWLRRFAAMCWARPKAVVLACAGAVAGVLLTTAAPLIIRRVVDGVIVAGQDAAAPWITLLLTVAAAQFAASWVRRWWAGKVQWGVERDLRLLLHDAIQRIDGRRLDRLRSGDVLSRAVNDVAVVRDLTGSLPLLAQNGLTLLLTLGVMLTLSPLLACVALAVVPPMALLARHSRDRIYPADRAVQERTGETSEAVESNIAGVRVVKGFAQEDAETERYAGLARRLFAARVHRRYLAARYAGLLGELLPGTARFGVILLGGWLAVRGDITLGTFVAFTTYLAAMMGPVRMLSTVVGQAQEARSGLVRIFELADADVEIRERHDATVLGDGPLAVTFDHVNFAHEPGEPAARPALDGLDLTIAPGETLALVGGSGSGKSTVGALLARLYDADSGAVRIGPAGGALTDVRELRLDSLRTAVGIAFEESLLFSESVRDTIRFGLPDATDAEVRAAAEAAQADGFVRALPDGYDTVLGAQGLTLSGGQRQRLALARALLTDPRVLVLDDATSAVDPKVEAAVLASLRDRLADRTVLLVAHRRSTLRLADRIAVLEAGRVLDTGTHDELTARCPRYRELMLGELREETDPAVLPAGPVPPSADEPPAPDAVPGRDPGVDETRARAADPDFTLGRLLRPYRARLLAIGLLLLADTALLMLAPRLVSAAIDLGVRRHDGAALTAVSGALLATAVANWLVFAGEMRAIARTGERILYELRVKMFAHLQRLGLDYFERESGGAAVTRMVSDVAAIGDFLQNGLLDSAVSVLLFTGVLTIMFALDTGLALTVLAVVPVLAVACWWYGRVSKRRYDRARTQLGGLNSAFQEAIDGVRVTQAYRRQDRSAARFHVLAEEQRVLQMHSQRSLAWFFSAVEFLSDATTALILGVGAWRVADGAASTGTVVAFLLYVGLVFGPIRNASQLLDGYQRARVGLGRCRELLRERPTVTDPHRPLPLPAFGSAGRMRGEVVLKDLHYAYEGGGKRALDGVSARIGAGETVAVVGTTGAGKSTLLKLVARMYLPTGGAVEIDSVDLRAMDGVAYRSRIGLVPQEAYLFGGTVRDAIAYGRPNASDAEVRAAVEEVGAHRMIAGLPEGYGHRLTERGRNLSAGQRQLIALARARLIRPDLMLLDEATAALDLATEAAVGRAVEAATAAPTTIVVAHRLTTAARADRVLVLEGGRLVEDGPHDELVTAGGPYAALWSAYDDGVIPA</sequence>
<feature type="transmembrane region" description="Helical" evidence="11">
    <location>
        <begin position="870"/>
        <end position="894"/>
    </location>
</feature>
<feature type="transmembrane region" description="Helical" evidence="11">
    <location>
        <begin position="789"/>
        <end position="808"/>
    </location>
</feature>
<keyword evidence="5" id="KW-0547">Nucleotide-binding</keyword>
<evidence type="ECO:0000256" key="5">
    <source>
        <dbReference type="ARBA" id="ARBA00022741"/>
    </source>
</evidence>
<dbReference type="InterPro" id="IPR027417">
    <property type="entry name" value="P-loop_NTPase"/>
</dbReference>
<dbReference type="RefSeq" id="WP_353942678.1">
    <property type="nucleotide sequence ID" value="NZ_CP159534.1"/>
</dbReference>
<feature type="domain" description="ABC transporter" evidence="12">
    <location>
        <begin position="972"/>
        <end position="1207"/>
    </location>
</feature>
<evidence type="ECO:0000256" key="10">
    <source>
        <dbReference type="SAM" id="MobiDB-lite"/>
    </source>
</evidence>
<feature type="transmembrane region" description="Helical" evidence="11">
    <location>
        <begin position="649"/>
        <end position="671"/>
    </location>
</feature>
<dbReference type="SMART" id="SM00382">
    <property type="entry name" value="AAA"/>
    <property type="match status" value="2"/>
</dbReference>
<dbReference type="SUPFAM" id="SSF52540">
    <property type="entry name" value="P-loop containing nucleoside triphosphate hydrolases"/>
    <property type="match status" value="2"/>
</dbReference>
<dbReference type="Gene3D" id="1.20.1560.10">
    <property type="entry name" value="ABC transporter type 1, transmembrane domain"/>
    <property type="match status" value="2"/>
</dbReference>
<evidence type="ECO:0000256" key="11">
    <source>
        <dbReference type="SAM" id="Phobius"/>
    </source>
</evidence>
<dbReference type="PROSITE" id="PS50893">
    <property type="entry name" value="ABC_TRANSPORTER_2"/>
    <property type="match status" value="2"/>
</dbReference>
<dbReference type="Pfam" id="PF00664">
    <property type="entry name" value="ABC_membrane"/>
    <property type="match status" value="2"/>
</dbReference>
<name>A0AAU8IS78_9ACTN</name>
<evidence type="ECO:0000256" key="6">
    <source>
        <dbReference type="ARBA" id="ARBA00022840"/>
    </source>
</evidence>
<dbReference type="GO" id="GO:0016887">
    <property type="term" value="F:ATP hydrolysis activity"/>
    <property type="evidence" value="ECO:0007669"/>
    <property type="project" value="InterPro"/>
</dbReference>
<dbReference type="InterPro" id="IPR036640">
    <property type="entry name" value="ABC1_TM_sf"/>
</dbReference>